<protein>
    <submittedName>
        <fullName evidence="2">Uncharacterized protein</fullName>
    </submittedName>
</protein>
<gene>
    <name evidence="2" type="ORF">Q31b_28350</name>
</gene>
<dbReference type="AlphaFoldDB" id="A0A5C6E163"/>
<feature type="coiled-coil region" evidence="1">
    <location>
        <begin position="29"/>
        <end position="56"/>
    </location>
</feature>
<organism evidence="2 3">
    <name type="scientific">Novipirellula aureliae</name>
    <dbReference type="NCBI Taxonomy" id="2527966"/>
    <lineage>
        <taxon>Bacteria</taxon>
        <taxon>Pseudomonadati</taxon>
        <taxon>Planctomycetota</taxon>
        <taxon>Planctomycetia</taxon>
        <taxon>Pirellulales</taxon>
        <taxon>Pirellulaceae</taxon>
        <taxon>Novipirellula</taxon>
    </lineage>
</organism>
<dbReference type="EMBL" id="SJPY01000004">
    <property type="protein sequence ID" value="TWU41391.1"/>
    <property type="molecule type" value="Genomic_DNA"/>
</dbReference>
<dbReference type="RefSeq" id="WP_197171496.1">
    <property type="nucleotide sequence ID" value="NZ_SJPY01000004.1"/>
</dbReference>
<comment type="caution">
    <text evidence="2">The sequence shown here is derived from an EMBL/GenBank/DDBJ whole genome shotgun (WGS) entry which is preliminary data.</text>
</comment>
<keyword evidence="1" id="KW-0175">Coiled coil</keyword>
<evidence type="ECO:0000256" key="1">
    <source>
        <dbReference type="SAM" id="Coils"/>
    </source>
</evidence>
<name>A0A5C6E163_9BACT</name>
<keyword evidence="3" id="KW-1185">Reference proteome</keyword>
<evidence type="ECO:0000313" key="3">
    <source>
        <dbReference type="Proteomes" id="UP000315471"/>
    </source>
</evidence>
<dbReference type="Proteomes" id="UP000315471">
    <property type="component" value="Unassembled WGS sequence"/>
</dbReference>
<sequence>MDKKSKKRLDVINKKLTTLRPRLAGSRQQADDPQELKELEDEVAALEAEAKKLKES</sequence>
<proteinExistence type="predicted"/>
<accession>A0A5C6E163</accession>
<evidence type="ECO:0000313" key="2">
    <source>
        <dbReference type="EMBL" id="TWU41391.1"/>
    </source>
</evidence>
<reference evidence="2 3" key="1">
    <citation type="submission" date="2019-02" db="EMBL/GenBank/DDBJ databases">
        <title>Deep-cultivation of Planctomycetes and their phenomic and genomic characterization uncovers novel biology.</title>
        <authorList>
            <person name="Wiegand S."/>
            <person name="Jogler M."/>
            <person name="Boedeker C."/>
            <person name="Pinto D."/>
            <person name="Vollmers J."/>
            <person name="Rivas-Marin E."/>
            <person name="Kohn T."/>
            <person name="Peeters S.H."/>
            <person name="Heuer A."/>
            <person name="Rast P."/>
            <person name="Oberbeckmann S."/>
            <person name="Bunk B."/>
            <person name="Jeske O."/>
            <person name="Meyerdierks A."/>
            <person name="Storesund J.E."/>
            <person name="Kallscheuer N."/>
            <person name="Luecker S."/>
            <person name="Lage O.M."/>
            <person name="Pohl T."/>
            <person name="Merkel B.J."/>
            <person name="Hornburger P."/>
            <person name="Mueller R.-W."/>
            <person name="Bruemmer F."/>
            <person name="Labrenz M."/>
            <person name="Spormann A.M."/>
            <person name="Op Den Camp H."/>
            <person name="Overmann J."/>
            <person name="Amann R."/>
            <person name="Jetten M.S.M."/>
            <person name="Mascher T."/>
            <person name="Medema M.H."/>
            <person name="Devos D.P."/>
            <person name="Kaster A.-K."/>
            <person name="Ovreas L."/>
            <person name="Rohde M."/>
            <person name="Galperin M.Y."/>
            <person name="Jogler C."/>
        </authorList>
    </citation>
    <scope>NUCLEOTIDE SEQUENCE [LARGE SCALE GENOMIC DNA]</scope>
    <source>
        <strain evidence="2 3">Q31b</strain>
    </source>
</reference>